<keyword evidence="3" id="KW-1185">Reference proteome</keyword>
<name>A0A420E8V6_9ALTE</name>
<dbReference type="Proteomes" id="UP000286482">
    <property type="component" value="Unassembled WGS sequence"/>
</dbReference>
<dbReference type="EMBL" id="RAQO01000008">
    <property type="protein sequence ID" value="RKF15865.1"/>
    <property type="molecule type" value="Genomic_DNA"/>
</dbReference>
<organism evidence="2 3">
    <name type="scientific">Alginatibacterium sediminis</name>
    <dbReference type="NCBI Taxonomy" id="2164068"/>
    <lineage>
        <taxon>Bacteria</taxon>
        <taxon>Pseudomonadati</taxon>
        <taxon>Pseudomonadota</taxon>
        <taxon>Gammaproteobacteria</taxon>
        <taxon>Alteromonadales</taxon>
        <taxon>Alteromonadaceae</taxon>
        <taxon>Alginatibacterium</taxon>
    </lineage>
</organism>
<evidence type="ECO:0000313" key="3">
    <source>
        <dbReference type="Proteomes" id="UP000286482"/>
    </source>
</evidence>
<feature type="chain" id="PRO_5019369577" evidence="1">
    <location>
        <begin position="22"/>
        <end position="106"/>
    </location>
</feature>
<keyword evidence="1" id="KW-0732">Signal</keyword>
<dbReference type="AlphaFoldDB" id="A0A420E8V6"/>
<protein>
    <submittedName>
        <fullName evidence="2">Uncharacterized protein</fullName>
    </submittedName>
</protein>
<reference evidence="2 3" key="1">
    <citation type="submission" date="2018-09" db="EMBL/GenBank/DDBJ databases">
        <authorList>
            <person name="Wang Z."/>
        </authorList>
    </citation>
    <scope>NUCLEOTIDE SEQUENCE [LARGE SCALE GENOMIC DNA]</scope>
    <source>
        <strain evidence="2 3">ALS 81</strain>
    </source>
</reference>
<accession>A0A420E8V6</accession>
<evidence type="ECO:0000313" key="2">
    <source>
        <dbReference type="EMBL" id="RKF15865.1"/>
    </source>
</evidence>
<dbReference type="OrthoDB" id="6388574at2"/>
<comment type="caution">
    <text evidence="2">The sequence shown here is derived from an EMBL/GenBank/DDBJ whole genome shotgun (WGS) entry which is preliminary data.</text>
</comment>
<dbReference type="RefSeq" id="WP_120355950.1">
    <property type="nucleotide sequence ID" value="NZ_RAQO01000008.1"/>
</dbReference>
<gene>
    <name evidence="2" type="ORF">DBZ36_15965</name>
</gene>
<evidence type="ECO:0000256" key="1">
    <source>
        <dbReference type="SAM" id="SignalP"/>
    </source>
</evidence>
<sequence length="106" mass="12109">MKTIIPVVTLMLVMSSSLAHAGKIVVQKSSDPDLVDVFALKRELVADLQWQEYRRQQQALNWVYSLPIGCVIGPGHNAVYQCGLQWYRPYRHQGQEIFVEVDSPRP</sequence>
<proteinExistence type="predicted"/>
<feature type="signal peptide" evidence="1">
    <location>
        <begin position="1"/>
        <end position="21"/>
    </location>
</feature>